<name>A0A6L3ZDD0_9FLAO</name>
<dbReference type="Proteomes" id="UP000484164">
    <property type="component" value="Unassembled WGS sequence"/>
</dbReference>
<protein>
    <recommendedName>
        <fullName evidence="4">Lipoprotein</fullName>
    </recommendedName>
</protein>
<organism evidence="2 3">
    <name type="scientific">Phaeocystidibacter marisrubri</name>
    <dbReference type="NCBI Taxonomy" id="1577780"/>
    <lineage>
        <taxon>Bacteria</taxon>
        <taxon>Pseudomonadati</taxon>
        <taxon>Bacteroidota</taxon>
        <taxon>Flavobacteriia</taxon>
        <taxon>Flavobacteriales</taxon>
        <taxon>Phaeocystidibacteraceae</taxon>
        <taxon>Phaeocystidibacter</taxon>
    </lineage>
</organism>
<sequence length="360" mass="41821">MKYHLYFYFFALLLFSCQVSNDQNSSRPISTNLADTTSQIPSDVETIHRYTSENLRVYADYNVGIEDGQRYISFTPLSDSYNWHWHREVDLDSAIIDRKYLGKINANNNYHTLAPRNRRAFLDSIQVSETDSVFTYVYGSNRIKRSQVADLKVVAWVSYYESSSAHSSSQFMVGFEIDSSPSRNDLETGITAVDTRNPYSTTGLHPVHWRKSDTLLFDLDMTIMGPNRCYRVDSAGTPLEFTYQNYHLIVQDFYQEFRRKRRDEYISYYNHILRKLVVIDNKTKELICEKFYFDTEGSSPAFITESSSDENGVANQWIGTLFNGYPPILSDMEYQSFGCSDLQFIDRNQGGITLRCDNRH</sequence>
<dbReference type="OrthoDB" id="7069376at2"/>
<dbReference type="AlphaFoldDB" id="A0A6L3ZDD0"/>
<evidence type="ECO:0000313" key="2">
    <source>
        <dbReference type="EMBL" id="KAB2815238.1"/>
    </source>
</evidence>
<feature type="chain" id="PRO_5026854881" description="Lipoprotein" evidence="1">
    <location>
        <begin position="22"/>
        <end position="360"/>
    </location>
</feature>
<feature type="signal peptide" evidence="1">
    <location>
        <begin position="1"/>
        <end position="21"/>
    </location>
</feature>
<accession>A0A6L3ZDD0</accession>
<evidence type="ECO:0000256" key="1">
    <source>
        <dbReference type="SAM" id="SignalP"/>
    </source>
</evidence>
<dbReference type="EMBL" id="WBVQ01000003">
    <property type="protein sequence ID" value="KAB2815238.1"/>
    <property type="molecule type" value="Genomic_DNA"/>
</dbReference>
<evidence type="ECO:0008006" key="4">
    <source>
        <dbReference type="Google" id="ProtNLM"/>
    </source>
</evidence>
<dbReference type="RefSeq" id="WP_151694273.1">
    <property type="nucleotide sequence ID" value="NZ_BMGX01000001.1"/>
</dbReference>
<comment type="caution">
    <text evidence="2">The sequence shown here is derived from an EMBL/GenBank/DDBJ whole genome shotgun (WGS) entry which is preliminary data.</text>
</comment>
<keyword evidence="3" id="KW-1185">Reference proteome</keyword>
<dbReference type="PROSITE" id="PS51257">
    <property type="entry name" value="PROKAR_LIPOPROTEIN"/>
    <property type="match status" value="1"/>
</dbReference>
<proteinExistence type="predicted"/>
<reference evidence="2 3" key="1">
    <citation type="submission" date="2019-10" db="EMBL/GenBank/DDBJ databases">
        <title>Genome sequence of Phaeocystidibacter marisrubri JCM30614 (type strain).</title>
        <authorList>
            <person name="Bowman J.P."/>
        </authorList>
    </citation>
    <scope>NUCLEOTIDE SEQUENCE [LARGE SCALE GENOMIC DNA]</scope>
    <source>
        <strain evidence="2 3">JCM 30614</strain>
    </source>
</reference>
<evidence type="ECO:0000313" key="3">
    <source>
        <dbReference type="Proteomes" id="UP000484164"/>
    </source>
</evidence>
<keyword evidence="1" id="KW-0732">Signal</keyword>
<gene>
    <name evidence="2" type="ORF">F8C82_14185</name>
</gene>